<dbReference type="InterPro" id="IPR021365">
    <property type="entry name" value="DUF2891"/>
</dbReference>
<accession>A0A4R4RI28</accession>
<protein>
    <submittedName>
        <fullName evidence="1">DUF2891 domain-containing protein</fullName>
    </submittedName>
</protein>
<organism evidence="1 2">
    <name type="scientific">Jiangella ureilytica</name>
    <dbReference type="NCBI Taxonomy" id="2530374"/>
    <lineage>
        <taxon>Bacteria</taxon>
        <taxon>Bacillati</taxon>
        <taxon>Actinomycetota</taxon>
        <taxon>Actinomycetes</taxon>
        <taxon>Jiangellales</taxon>
        <taxon>Jiangellaceae</taxon>
        <taxon>Jiangella</taxon>
    </lineage>
</organism>
<name>A0A4R4RI28_9ACTN</name>
<dbReference type="RefSeq" id="WP_131985281.1">
    <property type="nucleotide sequence ID" value="NZ_SMKL01000045.1"/>
</dbReference>
<reference evidence="1 2" key="1">
    <citation type="submission" date="2019-02" db="EMBL/GenBank/DDBJ databases">
        <title>Draft genome sequences of novel Actinobacteria.</title>
        <authorList>
            <person name="Sahin N."/>
            <person name="Ay H."/>
            <person name="Saygin H."/>
        </authorList>
    </citation>
    <scope>NUCLEOTIDE SEQUENCE [LARGE SCALE GENOMIC DNA]</scope>
    <source>
        <strain evidence="1 2">KC603</strain>
    </source>
</reference>
<dbReference type="EMBL" id="SMKL01000045">
    <property type="protein sequence ID" value="TDC49171.1"/>
    <property type="molecule type" value="Genomic_DNA"/>
</dbReference>
<sequence>MSGRFSLLEQNAAVYARTALACIDREYPHLPMVYAVEPGPYPQHRDQHPAFYGSLDWHSAVEMHWVLVRLLRLAGDALPPTPAAAAREALGAHLTPAHLLREAEFFESGIGRTRERPYGWGWLLTLAHELSLWSADADGRAWGDAVRPLADVLTANLLGWLPAQTYPVRGGLHPNSAFGLLRSYDWALAADGELRAAIGAAVRRWYLGDTDYPAHYEPSGSDFLSPALAEAELVARVLPADEFGVWFGRFLPGAASSSPVQLFAPVTVSDPSDGQLAHLAGLNLSRAWSMIAVAGALPAGDAAAGALTASAAVHAEAGLPYVAGGDYMVEHWLAAYAVGYLTA</sequence>
<dbReference type="Proteomes" id="UP000295621">
    <property type="component" value="Unassembled WGS sequence"/>
</dbReference>
<evidence type="ECO:0000313" key="2">
    <source>
        <dbReference type="Proteomes" id="UP000295621"/>
    </source>
</evidence>
<proteinExistence type="predicted"/>
<dbReference type="AlphaFoldDB" id="A0A4R4RI28"/>
<dbReference type="Pfam" id="PF11199">
    <property type="entry name" value="DUF2891"/>
    <property type="match status" value="1"/>
</dbReference>
<dbReference type="OrthoDB" id="9779797at2"/>
<evidence type="ECO:0000313" key="1">
    <source>
        <dbReference type="EMBL" id="TDC49171.1"/>
    </source>
</evidence>
<gene>
    <name evidence="1" type="ORF">E1212_18930</name>
</gene>
<keyword evidence="2" id="KW-1185">Reference proteome</keyword>
<comment type="caution">
    <text evidence="1">The sequence shown here is derived from an EMBL/GenBank/DDBJ whole genome shotgun (WGS) entry which is preliminary data.</text>
</comment>